<proteinExistence type="predicted"/>
<protein>
    <submittedName>
        <fullName evidence="1">Uncharacterized protein</fullName>
    </submittedName>
</protein>
<dbReference type="AlphaFoldDB" id="A0A1Z4C3R7"/>
<keyword evidence="2" id="KW-1185">Reference proteome</keyword>
<dbReference type="Proteomes" id="UP000197019">
    <property type="component" value="Chromosome"/>
</dbReference>
<dbReference type="EMBL" id="CP022129">
    <property type="protein sequence ID" value="ASF48159.1"/>
    <property type="molecule type" value="Genomic_DNA"/>
</dbReference>
<dbReference type="OrthoDB" id="8613896at2"/>
<evidence type="ECO:0000313" key="1">
    <source>
        <dbReference type="EMBL" id="ASF48159.1"/>
    </source>
</evidence>
<name>A0A1Z4C3R7_9GAMM</name>
<accession>A0A1Z4C3R7</accession>
<reference evidence="1 2" key="1">
    <citation type="submission" date="2017-06" db="EMBL/GenBank/DDBJ databases">
        <title>Genome Sequencing of the methanotroph Methylovulum psychrotolerants str. HV10-M2 isolated from a high-altitude environment.</title>
        <authorList>
            <person name="Mateos-Rivera A."/>
        </authorList>
    </citation>
    <scope>NUCLEOTIDE SEQUENCE [LARGE SCALE GENOMIC DNA]</scope>
    <source>
        <strain evidence="1 2">HV10_M2</strain>
    </source>
</reference>
<sequence>MAVVNDLVSDWDGLSPFLLASFYEVDSNGAAIGDYGTTVKAPLTDAKLEMTANWQMPFEKMGDESNASLLFAKVQADTLKPLTAAAVKALSDPKNPLSQLSAADKKQSPLNFSKQFEGRTGLTKLNSLQVFSGMLPLKITVTALFRAWSDARAEVQDPIRQLMAWGLPKKLADDLGEYASADKGKGTALDVLLPSQAPTYIGMRYKNQVFAPLVITTINLPLGAPINKFGDYVEMSVMMTLTSLSAIDSDDWQKKWSPPAQTFLI</sequence>
<dbReference type="KEGG" id="mpsy:CEK71_19985"/>
<dbReference type="RefSeq" id="WP_088621029.1">
    <property type="nucleotide sequence ID" value="NZ_CP022129.1"/>
</dbReference>
<gene>
    <name evidence="1" type="ORF">CEK71_19985</name>
</gene>
<evidence type="ECO:0000313" key="2">
    <source>
        <dbReference type="Proteomes" id="UP000197019"/>
    </source>
</evidence>
<organism evidence="1 2">
    <name type="scientific">Methylovulum psychrotolerans</name>
    <dbReference type="NCBI Taxonomy" id="1704499"/>
    <lineage>
        <taxon>Bacteria</taxon>
        <taxon>Pseudomonadati</taxon>
        <taxon>Pseudomonadota</taxon>
        <taxon>Gammaproteobacteria</taxon>
        <taxon>Methylococcales</taxon>
        <taxon>Methylococcaceae</taxon>
        <taxon>Methylovulum</taxon>
    </lineage>
</organism>